<sequence>MHRPSGQRREEVTGPGVLAAQRDTREDEVHGLRGRGGVEAIQEVRKIGTGGVRGTQHHGVDTVPAPSGPTGTSALEHQGSAGVG</sequence>
<feature type="region of interest" description="Disordered" evidence="1">
    <location>
        <begin position="49"/>
        <end position="84"/>
    </location>
</feature>
<accession>A0A7I7QWB4</accession>
<evidence type="ECO:0000256" key="1">
    <source>
        <dbReference type="SAM" id="MobiDB-lite"/>
    </source>
</evidence>
<gene>
    <name evidence="2" type="ORF">MSEDJ_46310</name>
</gene>
<dbReference type="AlphaFoldDB" id="A0A7I7QWB4"/>
<evidence type="ECO:0000313" key="3">
    <source>
        <dbReference type="Proteomes" id="UP000467193"/>
    </source>
</evidence>
<name>A0A7I7QWB4_9MYCO</name>
<feature type="compositionally biased region" description="Basic and acidic residues" evidence="1">
    <location>
        <begin position="22"/>
        <end position="31"/>
    </location>
</feature>
<feature type="region of interest" description="Disordered" evidence="1">
    <location>
        <begin position="1"/>
        <end position="37"/>
    </location>
</feature>
<protein>
    <submittedName>
        <fullName evidence="2">Uncharacterized protein</fullName>
    </submittedName>
</protein>
<organism evidence="2 3">
    <name type="scientific">Mycolicibacterium sediminis</name>
    <dbReference type="NCBI Taxonomy" id="1286180"/>
    <lineage>
        <taxon>Bacteria</taxon>
        <taxon>Bacillati</taxon>
        <taxon>Actinomycetota</taxon>
        <taxon>Actinomycetes</taxon>
        <taxon>Mycobacteriales</taxon>
        <taxon>Mycobacteriaceae</taxon>
        <taxon>Mycolicibacterium</taxon>
    </lineage>
</organism>
<keyword evidence="3" id="KW-1185">Reference proteome</keyword>
<reference evidence="2 3" key="1">
    <citation type="journal article" date="2019" name="Emerg. Microbes Infect.">
        <title>Comprehensive subspecies identification of 175 nontuberculous mycobacteria species based on 7547 genomic profiles.</title>
        <authorList>
            <person name="Matsumoto Y."/>
            <person name="Kinjo T."/>
            <person name="Motooka D."/>
            <person name="Nabeya D."/>
            <person name="Jung N."/>
            <person name="Uechi K."/>
            <person name="Horii T."/>
            <person name="Iida T."/>
            <person name="Fujita J."/>
            <person name="Nakamura S."/>
        </authorList>
    </citation>
    <scope>NUCLEOTIDE SEQUENCE [LARGE SCALE GENOMIC DNA]</scope>
    <source>
        <strain evidence="2 3">JCM 17899</strain>
    </source>
</reference>
<dbReference type="KEGG" id="msei:MSEDJ_46310"/>
<dbReference type="EMBL" id="AP022588">
    <property type="protein sequence ID" value="BBY30535.1"/>
    <property type="molecule type" value="Genomic_DNA"/>
</dbReference>
<proteinExistence type="predicted"/>
<evidence type="ECO:0000313" key="2">
    <source>
        <dbReference type="EMBL" id="BBY30535.1"/>
    </source>
</evidence>
<dbReference type="Proteomes" id="UP000467193">
    <property type="component" value="Chromosome"/>
</dbReference>